<keyword evidence="2" id="KW-1185">Reference proteome</keyword>
<organism evidence="1 2">
    <name type="scientific">Eubacterium plexicaudatum ASF492</name>
    <dbReference type="NCBI Taxonomy" id="1235802"/>
    <lineage>
        <taxon>Bacteria</taxon>
        <taxon>Bacillati</taxon>
        <taxon>Bacillota</taxon>
        <taxon>Clostridia</taxon>
        <taxon>Eubacteriales</taxon>
        <taxon>Eubacteriaceae</taxon>
        <taxon>Eubacterium</taxon>
    </lineage>
</organism>
<dbReference type="InterPro" id="IPR013325">
    <property type="entry name" value="RNA_pol_sigma_r2"/>
</dbReference>
<proteinExistence type="predicted"/>
<reference evidence="1 2" key="1">
    <citation type="journal article" date="2014" name="Genome Announc.">
        <title>Draft genome sequences of the altered schaedler flora, a defined bacterial community from gnotobiotic mice.</title>
        <authorList>
            <person name="Wannemuehler M.J."/>
            <person name="Overstreet A.M."/>
            <person name="Ward D.V."/>
            <person name="Phillips G.J."/>
        </authorList>
    </citation>
    <scope>NUCLEOTIDE SEQUENCE [LARGE SCALE GENOMIC DNA]</scope>
    <source>
        <strain evidence="1 2">ASF492</strain>
    </source>
</reference>
<gene>
    <name evidence="1" type="ORF">C823_05854</name>
</gene>
<dbReference type="GO" id="GO:0006352">
    <property type="term" value="P:DNA-templated transcription initiation"/>
    <property type="evidence" value="ECO:0007669"/>
    <property type="project" value="InterPro"/>
</dbReference>
<dbReference type="eggNOG" id="COG0568">
    <property type="taxonomic scope" value="Bacteria"/>
</dbReference>
<dbReference type="EMBL" id="AQFT01000191">
    <property type="protein sequence ID" value="EMZ18093.1"/>
    <property type="molecule type" value="Genomic_DNA"/>
</dbReference>
<sequence>MKNGVNDNLKNKVLEIIHSVQEVMRTADTKLTKEDLVSFFYDTAITTQQKETIYHYLLEFQNKANNHLSEQCFDHKVQLECVRNETELNFPDTDFFRLYLQDLQKIIRCTKEEEKRLYEQLIAGKEESLHKLLEQWMPKVLQIGKKYIKTTDPKELSDIIQEGNMGVFLALQQLLGSKQRIDFEKELTNAATSAMDGYVRKTMADADMDQSLLVKAALVYEAQKFLAEQLQRLPSTEELSQYTKITEYELEDILAMMEKK</sequence>
<protein>
    <recommendedName>
        <fullName evidence="3">RNA polymerase sigma-70 region 2 domain-containing protein</fullName>
    </recommendedName>
</protein>
<comment type="caution">
    <text evidence="1">The sequence shown here is derived from an EMBL/GenBank/DDBJ whole genome shotgun (WGS) entry which is preliminary data.</text>
</comment>
<dbReference type="STRING" id="1235802.C823_05854"/>
<evidence type="ECO:0000313" key="1">
    <source>
        <dbReference type="EMBL" id="EMZ18093.1"/>
    </source>
</evidence>
<dbReference type="OrthoDB" id="2064505at2"/>
<evidence type="ECO:0000313" key="2">
    <source>
        <dbReference type="Proteomes" id="UP000012589"/>
    </source>
</evidence>
<dbReference type="HOGENOM" id="CLU_080382_0_0_9"/>
<accession>N1ZVD5</accession>
<name>N1ZVD5_9FIRM</name>
<evidence type="ECO:0008006" key="3">
    <source>
        <dbReference type="Google" id="ProtNLM"/>
    </source>
</evidence>
<dbReference type="PATRIC" id="fig|1235802.3.peg.6187"/>
<dbReference type="Gene3D" id="1.20.120.1810">
    <property type="match status" value="1"/>
</dbReference>
<dbReference type="Proteomes" id="UP000012589">
    <property type="component" value="Unassembled WGS sequence"/>
</dbReference>
<dbReference type="GO" id="GO:0003700">
    <property type="term" value="F:DNA-binding transcription factor activity"/>
    <property type="evidence" value="ECO:0007669"/>
    <property type="project" value="InterPro"/>
</dbReference>
<dbReference type="AlphaFoldDB" id="N1ZVD5"/>
<dbReference type="SUPFAM" id="SSF88946">
    <property type="entry name" value="Sigma2 domain of RNA polymerase sigma factors"/>
    <property type="match status" value="1"/>
</dbReference>